<evidence type="ECO:0000313" key="2">
    <source>
        <dbReference type="Proteomes" id="UP001622594"/>
    </source>
</evidence>
<organism evidence="1 2">
    <name type="scientific">Streptomyces zaomyceticus</name>
    <dbReference type="NCBI Taxonomy" id="68286"/>
    <lineage>
        <taxon>Bacteria</taxon>
        <taxon>Bacillati</taxon>
        <taxon>Actinomycetota</taxon>
        <taxon>Actinomycetes</taxon>
        <taxon>Kitasatosporales</taxon>
        <taxon>Streptomycetaceae</taxon>
        <taxon>Streptomyces</taxon>
    </lineage>
</organism>
<gene>
    <name evidence="1" type="ORF">OG814_42320</name>
</gene>
<dbReference type="RefSeq" id="WP_327166770.1">
    <property type="nucleotide sequence ID" value="NZ_CP108189.1"/>
</dbReference>
<name>A0ABZ1LPC1_9ACTN</name>
<evidence type="ECO:0000313" key="1">
    <source>
        <dbReference type="EMBL" id="WTR75890.1"/>
    </source>
</evidence>
<proteinExistence type="predicted"/>
<reference evidence="1 2" key="1">
    <citation type="submission" date="2022-10" db="EMBL/GenBank/DDBJ databases">
        <title>The complete genomes of actinobacterial strains from the NBC collection.</title>
        <authorList>
            <person name="Joergensen T.S."/>
            <person name="Alvarez Arevalo M."/>
            <person name="Sterndorff E.B."/>
            <person name="Faurdal D."/>
            <person name="Vuksanovic O."/>
            <person name="Mourched A.-S."/>
            <person name="Charusanti P."/>
            <person name="Shaw S."/>
            <person name="Blin K."/>
            <person name="Weber T."/>
        </authorList>
    </citation>
    <scope>NUCLEOTIDE SEQUENCE [LARGE SCALE GENOMIC DNA]</scope>
    <source>
        <strain evidence="1 2">NBC_00123</strain>
        <plasmid evidence="1 2">unnamed1</plasmid>
    </source>
</reference>
<keyword evidence="1" id="KW-0614">Plasmid</keyword>
<dbReference type="EMBL" id="CP108189">
    <property type="protein sequence ID" value="WTR75890.1"/>
    <property type="molecule type" value="Genomic_DNA"/>
</dbReference>
<sequence length="45" mass="5278">MPRQTDPDNPYGYDLETDTVQVGRRDLERLRLEFRSLVRAQEPGS</sequence>
<keyword evidence="2" id="KW-1185">Reference proteome</keyword>
<dbReference type="Proteomes" id="UP001622594">
    <property type="component" value="Plasmid unnamed1"/>
</dbReference>
<geneLocation type="plasmid" evidence="1 2">
    <name>unnamed1</name>
</geneLocation>
<accession>A0ABZ1LPC1</accession>
<protein>
    <submittedName>
        <fullName evidence="1">Uncharacterized protein</fullName>
    </submittedName>
</protein>